<evidence type="ECO:0000313" key="3">
    <source>
        <dbReference type="Proteomes" id="UP001266305"/>
    </source>
</evidence>
<comment type="caution">
    <text evidence="2">The sequence shown here is derived from an EMBL/GenBank/DDBJ whole genome shotgun (WGS) entry which is preliminary data.</text>
</comment>
<dbReference type="EMBL" id="JASSZA010000013">
    <property type="protein sequence ID" value="KAK2095244.1"/>
    <property type="molecule type" value="Genomic_DNA"/>
</dbReference>
<name>A0ABQ9UEL7_SAGOE</name>
<protein>
    <submittedName>
        <fullName evidence="2">Uncharacterized protein</fullName>
    </submittedName>
</protein>
<keyword evidence="3" id="KW-1185">Reference proteome</keyword>
<accession>A0ABQ9UEL7</accession>
<sequence>MPVFTSMLPPCLNAAAQEVPVLEHLWTLTHSIGDPGSPEQLSKASMEPLLCATHEPQSPEPQRNKGLRWAKNHRTEGGEGSAVRHSITADEACPATHGISAPIPRFWNFPGFRSLKTLQCASAPALMVPPKD</sequence>
<reference evidence="2 3" key="1">
    <citation type="submission" date="2023-05" db="EMBL/GenBank/DDBJ databases">
        <title>B98-5 Cell Line De Novo Hybrid Assembly: An Optical Mapping Approach.</title>
        <authorList>
            <person name="Kananen K."/>
            <person name="Auerbach J.A."/>
            <person name="Kautto E."/>
            <person name="Blachly J.S."/>
        </authorList>
    </citation>
    <scope>NUCLEOTIDE SEQUENCE [LARGE SCALE GENOMIC DNA]</scope>
    <source>
        <strain evidence="2">B95-8</strain>
        <tissue evidence="2">Cell line</tissue>
    </source>
</reference>
<evidence type="ECO:0000256" key="1">
    <source>
        <dbReference type="SAM" id="MobiDB-lite"/>
    </source>
</evidence>
<proteinExistence type="predicted"/>
<feature type="region of interest" description="Disordered" evidence="1">
    <location>
        <begin position="53"/>
        <end position="85"/>
    </location>
</feature>
<gene>
    <name evidence="2" type="ORF">P7K49_026660</name>
</gene>
<dbReference type="Proteomes" id="UP001266305">
    <property type="component" value="Unassembled WGS sequence"/>
</dbReference>
<organism evidence="2 3">
    <name type="scientific">Saguinus oedipus</name>
    <name type="common">Cotton-top tamarin</name>
    <name type="synonym">Oedipomidas oedipus</name>
    <dbReference type="NCBI Taxonomy" id="9490"/>
    <lineage>
        <taxon>Eukaryota</taxon>
        <taxon>Metazoa</taxon>
        <taxon>Chordata</taxon>
        <taxon>Craniata</taxon>
        <taxon>Vertebrata</taxon>
        <taxon>Euteleostomi</taxon>
        <taxon>Mammalia</taxon>
        <taxon>Eutheria</taxon>
        <taxon>Euarchontoglires</taxon>
        <taxon>Primates</taxon>
        <taxon>Haplorrhini</taxon>
        <taxon>Platyrrhini</taxon>
        <taxon>Cebidae</taxon>
        <taxon>Callitrichinae</taxon>
        <taxon>Saguinus</taxon>
    </lineage>
</organism>
<evidence type="ECO:0000313" key="2">
    <source>
        <dbReference type="EMBL" id="KAK2095244.1"/>
    </source>
</evidence>